<reference evidence="2" key="1">
    <citation type="submission" date="2014-09" db="EMBL/GenBank/DDBJ databases">
        <authorList>
            <person name="Sharma Rahul"/>
            <person name="Thines Marco"/>
        </authorList>
    </citation>
    <scope>NUCLEOTIDE SEQUENCE [LARGE SCALE GENOMIC DNA]</scope>
</reference>
<dbReference type="Proteomes" id="UP000054928">
    <property type="component" value="Unassembled WGS sequence"/>
</dbReference>
<dbReference type="RefSeq" id="XP_024584115.1">
    <property type="nucleotide sequence ID" value="XM_024718747.1"/>
</dbReference>
<keyword evidence="2" id="KW-1185">Reference proteome</keyword>
<organism evidence="1 2">
    <name type="scientific">Plasmopara halstedii</name>
    <name type="common">Downy mildew of sunflower</name>
    <dbReference type="NCBI Taxonomy" id="4781"/>
    <lineage>
        <taxon>Eukaryota</taxon>
        <taxon>Sar</taxon>
        <taxon>Stramenopiles</taxon>
        <taxon>Oomycota</taxon>
        <taxon>Peronosporomycetes</taxon>
        <taxon>Peronosporales</taxon>
        <taxon>Peronosporaceae</taxon>
        <taxon>Plasmopara</taxon>
    </lineage>
</organism>
<proteinExistence type="predicted"/>
<name>A0A0P1B179_PLAHL</name>
<sequence length="186" mass="19887">MLRLTNTDVTWGVQSLNFDLVKTGSLNWRIYTATTSNLTISACNTDSGTASGSLYFDKTNPYIGIGTFSPSKTLHVNGTILGTAGTFGSNASTRDSQLNVLDGTSGTTQVSMRFGNALPVNNCMTMTWNPTGAGSANNYVTFNPYDISNTLTIGCDGRVAVGSLQLLQDSTVPLQYLTLLMREDLE</sequence>
<dbReference type="AlphaFoldDB" id="A0A0P1B179"/>
<dbReference type="EMBL" id="CCYD01002792">
    <property type="protein sequence ID" value="CEG47746.1"/>
    <property type="molecule type" value="Genomic_DNA"/>
</dbReference>
<accession>A0A0P1B179</accession>
<evidence type="ECO:0000313" key="1">
    <source>
        <dbReference type="EMBL" id="CEG47746.1"/>
    </source>
</evidence>
<evidence type="ECO:0000313" key="2">
    <source>
        <dbReference type="Proteomes" id="UP000054928"/>
    </source>
</evidence>
<dbReference type="GeneID" id="36399944"/>
<protein>
    <submittedName>
        <fullName evidence="1">Uncharacterized protein</fullName>
    </submittedName>
</protein>